<dbReference type="AlphaFoldDB" id="A0A399RG11"/>
<evidence type="ECO:0000313" key="1">
    <source>
        <dbReference type="EMBL" id="RIJ30540.1"/>
    </source>
</evidence>
<dbReference type="SUPFAM" id="SSF52096">
    <property type="entry name" value="ClpP/crotonase"/>
    <property type="match status" value="1"/>
</dbReference>
<name>A0A399RG11_9PROT</name>
<keyword evidence="2" id="KW-1185">Reference proteome</keyword>
<dbReference type="InterPro" id="IPR029045">
    <property type="entry name" value="ClpP/crotonase-like_dom_sf"/>
</dbReference>
<dbReference type="CDD" id="cd06558">
    <property type="entry name" value="crotonase-like"/>
    <property type="match status" value="1"/>
</dbReference>
<gene>
    <name evidence="1" type="ORF">D1223_07915</name>
</gene>
<reference evidence="1 2" key="1">
    <citation type="submission" date="2018-08" db="EMBL/GenBank/DDBJ databases">
        <title>Henriciella mobilis sp. nov., isolated from seawater.</title>
        <authorList>
            <person name="Cheng H."/>
            <person name="Wu Y.-H."/>
            <person name="Xu X.-W."/>
            <person name="Guo L.-L."/>
        </authorList>
    </citation>
    <scope>NUCLEOTIDE SEQUENCE [LARGE SCALE GENOMIC DNA]</scope>
    <source>
        <strain evidence="1 2">JN25</strain>
    </source>
</reference>
<keyword evidence="1" id="KW-0413">Isomerase</keyword>
<dbReference type="EMBL" id="QWFX01000006">
    <property type="protein sequence ID" value="RIJ30540.1"/>
    <property type="molecule type" value="Genomic_DNA"/>
</dbReference>
<comment type="caution">
    <text evidence="1">The sequence shown here is derived from an EMBL/GenBank/DDBJ whole genome shotgun (WGS) entry which is preliminary data.</text>
</comment>
<protein>
    <submittedName>
        <fullName evidence="1">Enoyl-CoA hydratase/isomerase family protein</fullName>
    </submittedName>
</protein>
<organism evidence="1 2">
    <name type="scientific">Henriciella mobilis</name>
    <dbReference type="NCBI Taxonomy" id="2305467"/>
    <lineage>
        <taxon>Bacteria</taxon>
        <taxon>Pseudomonadati</taxon>
        <taxon>Pseudomonadota</taxon>
        <taxon>Alphaproteobacteria</taxon>
        <taxon>Hyphomonadales</taxon>
        <taxon>Hyphomonadaceae</taxon>
        <taxon>Henriciella</taxon>
    </lineage>
</organism>
<dbReference type="Pfam" id="PF00378">
    <property type="entry name" value="ECH_1"/>
    <property type="match status" value="1"/>
</dbReference>
<sequence length="261" mass="28075">MSEILKIETHDHISVLTLNRPEAMNALDYPLYAALEDAVRESEARCMIITGAGERAFCSGDDVKQILSKGAPSDESMAKRSQKTGGLTPAADALLHTDIPVIAAINGFALGWGAELAIMADIRVMADTAKFGEIFVKRGLCCDAPGLGRLAQLVGREQASELLFTGDIIDAARAKEIGLVSRVVPQADLLPTALGIAQKIAANPPQAVQALKAGLRRTLDPDWRDTGLWAITEIRRLMQTEDARESAAAFIEKRDPVFTGR</sequence>
<dbReference type="OrthoDB" id="5730382at2"/>
<dbReference type="RefSeq" id="WP_119375850.1">
    <property type="nucleotide sequence ID" value="NZ_QWFX01000006.1"/>
</dbReference>
<dbReference type="PANTHER" id="PTHR11941">
    <property type="entry name" value="ENOYL-COA HYDRATASE-RELATED"/>
    <property type="match status" value="1"/>
</dbReference>
<dbReference type="GO" id="GO:0006635">
    <property type="term" value="P:fatty acid beta-oxidation"/>
    <property type="evidence" value="ECO:0007669"/>
    <property type="project" value="TreeGrafter"/>
</dbReference>
<dbReference type="PANTHER" id="PTHR11941:SF54">
    <property type="entry name" value="ENOYL-COA HYDRATASE, MITOCHONDRIAL"/>
    <property type="match status" value="1"/>
</dbReference>
<dbReference type="Gene3D" id="3.90.226.10">
    <property type="entry name" value="2-enoyl-CoA Hydratase, Chain A, domain 1"/>
    <property type="match status" value="1"/>
</dbReference>
<proteinExistence type="predicted"/>
<dbReference type="GO" id="GO:0016853">
    <property type="term" value="F:isomerase activity"/>
    <property type="evidence" value="ECO:0007669"/>
    <property type="project" value="UniProtKB-KW"/>
</dbReference>
<accession>A0A399RG11</accession>
<evidence type="ECO:0000313" key="2">
    <source>
        <dbReference type="Proteomes" id="UP000266385"/>
    </source>
</evidence>
<dbReference type="Proteomes" id="UP000266385">
    <property type="component" value="Unassembled WGS sequence"/>
</dbReference>
<dbReference type="InterPro" id="IPR001753">
    <property type="entry name" value="Enoyl-CoA_hydra/iso"/>
</dbReference>